<dbReference type="PANTHER" id="PTHR30244">
    <property type="entry name" value="TRANSAMINASE"/>
    <property type="match status" value="1"/>
</dbReference>
<protein>
    <submittedName>
        <fullName evidence="1">Aminotransferase, DegT/DnrJ/EryC1/StrS family</fullName>
    </submittedName>
</protein>
<proteinExistence type="predicted"/>
<dbReference type="Pfam" id="PF01041">
    <property type="entry name" value="DegT_DnrJ_EryC1"/>
    <property type="match status" value="1"/>
</dbReference>
<dbReference type="InterPro" id="IPR015424">
    <property type="entry name" value="PyrdxlP-dep_Trfase"/>
</dbReference>
<name>A0A3B1CD36_9ZZZZ</name>
<organism evidence="1">
    <name type="scientific">hydrothermal vent metagenome</name>
    <dbReference type="NCBI Taxonomy" id="652676"/>
    <lineage>
        <taxon>unclassified sequences</taxon>
        <taxon>metagenomes</taxon>
        <taxon>ecological metagenomes</taxon>
    </lineage>
</organism>
<dbReference type="EMBL" id="UOGE01000060">
    <property type="protein sequence ID" value="VAX20630.1"/>
    <property type="molecule type" value="Genomic_DNA"/>
</dbReference>
<dbReference type="AlphaFoldDB" id="A0A3B1CD36"/>
<dbReference type="InterPro" id="IPR015421">
    <property type="entry name" value="PyrdxlP-dep_Trfase_major"/>
</dbReference>
<dbReference type="CDD" id="cd00616">
    <property type="entry name" value="AHBA_syn"/>
    <property type="match status" value="1"/>
</dbReference>
<gene>
    <name evidence="1" type="ORF">MNBD_NITROSPINAE02-1511</name>
</gene>
<keyword evidence="1" id="KW-0032">Aminotransferase</keyword>
<dbReference type="InterPro" id="IPR000653">
    <property type="entry name" value="DegT/StrS_aminotransferase"/>
</dbReference>
<evidence type="ECO:0000313" key="1">
    <source>
        <dbReference type="EMBL" id="VAX20630.1"/>
    </source>
</evidence>
<dbReference type="SUPFAM" id="SSF53383">
    <property type="entry name" value="PLP-dependent transferases"/>
    <property type="match status" value="1"/>
</dbReference>
<accession>A0A3B1CD36</accession>
<reference evidence="1" key="1">
    <citation type="submission" date="2018-06" db="EMBL/GenBank/DDBJ databases">
        <authorList>
            <person name="Zhirakovskaya E."/>
        </authorList>
    </citation>
    <scope>NUCLEOTIDE SEQUENCE</scope>
</reference>
<dbReference type="GO" id="GO:0008483">
    <property type="term" value="F:transaminase activity"/>
    <property type="evidence" value="ECO:0007669"/>
    <property type="project" value="UniProtKB-KW"/>
</dbReference>
<dbReference type="InterPro" id="IPR015422">
    <property type="entry name" value="PyrdxlP-dep_Trfase_small"/>
</dbReference>
<dbReference type="PANTHER" id="PTHR30244:SF34">
    <property type="entry name" value="DTDP-4-AMINO-4,6-DIDEOXYGALACTOSE TRANSAMINASE"/>
    <property type="match status" value="1"/>
</dbReference>
<dbReference type="PIRSF" id="PIRSF000390">
    <property type="entry name" value="PLP_StrS"/>
    <property type="match status" value="1"/>
</dbReference>
<dbReference type="GO" id="GO:0030170">
    <property type="term" value="F:pyridoxal phosphate binding"/>
    <property type="evidence" value="ECO:0007669"/>
    <property type="project" value="TreeGrafter"/>
</dbReference>
<dbReference type="Gene3D" id="3.90.1150.10">
    <property type="entry name" value="Aspartate Aminotransferase, domain 1"/>
    <property type="match status" value="1"/>
</dbReference>
<dbReference type="GO" id="GO:0000271">
    <property type="term" value="P:polysaccharide biosynthetic process"/>
    <property type="evidence" value="ECO:0007669"/>
    <property type="project" value="TreeGrafter"/>
</dbReference>
<sequence>MKVEFFKHNITSVDRKALEKTLKGLFLTTGREVAEFEKKLATYLGAPYIIGVTSATAGLHLALEALGVGKGDEVITTPMTFVASANAIIHAGAKPVFIDVEPDTGNLDPSGIEKAITRKTKAILPVSLYGQLPDMRAIKKTARRHKLKVIEDNAHALEARRDGYAAGEMADAAAFSFYATKNITCGEGGAISVHSRSLAGKLIKTRLHGITRDAAKRHGGGKFTYYDMDRMGWKYNMFNIQAALLINQIDRIERNLKLRQKVWGWYMKELGNVEGVEFPAIRPGSRSALHLFTIQVARKKRDKILNALVEKGIGVSLHFKPAHLMSYYRKNFGFKKGDFPNAEAIGARVITLPFYPTLKKAEVKYVAESLLDILHKA</sequence>
<keyword evidence="1" id="KW-0808">Transferase</keyword>
<dbReference type="Gene3D" id="3.40.640.10">
    <property type="entry name" value="Type I PLP-dependent aspartate aminotransferase-like (Major domain)"/>
    <property type="match status" value="1"/>
</dbReference>